<keyword evidence="2" id="KW-0812">Transmembrane</keyword>
<dbReference type="OrthoDB" id="10036964at2759"/>
<keyword evidence="4" id="KW-1185">Reference proteome</keyword>
<dbReference type="SUPFAM" id="SSF81321">
    <property type="entry name" value="Family A G protein-coupled receptor-like"/>
    <property type="match status" value="1"/>
</dbReference>
<feature type="region of interest" description="Disordered" evidence="1">
    <location>
        <begin position="143"/>
        <end position="166"/>
    </location>
</feature>
<reference evidence="3" key="1">
    <citation type="submission" date="2019-08" db="EMBL/GenBank/DDBJ databases">
        <title>The genome of the North American firefly Photinus pyralis.</title>
        <authorList>
            <consortium name="Photinus pyralis genome working group"/>
            <person name="Fallon T.R."/>
            <person name="Sander Lower S.E."/>
            <person name="Weng J.-K."/>
        </authorList>
    </citation>
    <scope>NUCLEOTIDE SEQUENCE</scope>
    <source>
        <strain evidence="3">TRF0915ILg1</strain>
        <tissue evidence="3">Whole body</tissue>
    </source>
</reference>
<comment type="caution">
    <text evidence="3">The sequence shown here is derived from an EMBL/GenBank/DDBJ whole genome shotgun (WGS) entry which is preliminary data.</text>
</comment>
<accession>A0A8K0D6I2</accession>
<keyword evidence="2" id="KW-0472">Membrane</keyword>
<gene>
    <name evidence="3" type="ORF">ILUMI_10715</name>
</gene>
<evidence type="ECO:0000313" key="3">
    <source>
        <dbReference type="EMBL" id="KAF2895465.1"/>
    </source>
</evidence>
<evidence type="ECO:0000313" key="4">
    <source>
        <dbReference type="Proteomes" id="UP000801492"/>
    </source>
</evidence>
<name>A0A8K0D6I2_IGNLU</name>
<keyword evidence="2" id="KW-1133">Transmembrane helix</keyword>
<feature type="transmembrane region" description="Helical" evidence="2">
    <location>
        <begin position="107"/>
        <end position="134"/>
    </location>
</feature>
<evidence type="ECO:0000256" key="1">
    <source>
        <dbReference type="SAM" id="MobiDB-lite"/>
    </source>
</evidence>
<evidence type="ECO:0000256" key="2">
    <source>
        <dbReference type="SAM" id="Phobius"/>
    </source>
</evidence>
<dbReference type="Proteomes" id="UP000801492">
    <property type="component" value="Unassembled WGS sequence"/>
</dbReference>
<dbReference type="Gene3D" id="1.20.1070.10">
    <property type="entry name" value="Rhodopsin 7-helix transmembrane proteins"/>
    <property type="match status" value="1"/>
</dbReference>
<protein>
    <submittedName>
        <fullName evidence="3">Uncharacterized protein</fullName>
    </submittedName>
</protein>
<dbReference type="EMBL" id="VTPC01005895">
    <property type="protein sequence ID" value="KAF2895465.1"/>
    <property type="molecule type" value="Genomic_DNA"/>
</dbReference>
<dbReference type="AlphaFoldDB" id="A0A8K0D6I2"/>
<organism evidence="3 4">
    <name type="scientific">Ignelater luminosus</name>
    <name type="common">Cucubano</name>
    <name type="synonym">Pyrophorus luminosus</name>
    <dbReference type="NCBI Taxonomy" id="2038154"/>
    <lineage>
        <taxon>Eukaryota</taxon>
        <taxon>Metazoa</taxon>
        <taxon>Ecdysozoa</taxon>
        <taxon>Arthropoda</taxon>
        <taxon>Hexapoda</taxon>
        <taxon>Insecta</taxon>
        <taxon>Pterygota</taxon>
        <taxon>Neoptera</taxon>
        <taxon>Endopterygota</taxon>
        <taxon>Coleoptera</taxon>
        <taxon>Polyphaga</taxon>
        <taxon>Elateriformia</taxon>
        <taxon>Elateroidea</taxon>
        <taxon>Elateridae</taxon>
        <taxon>Agrypninae</taxon>
        <taxon>Pyrophorini</taxon>
        <taxon>Ignelater</taxon>
    </lineage>
</organism>
<proteinExistence type="predicted"/>
<sequence length="296" mass="34255">MIHERPLHSLKLTVWYAILQFEVIDPYFFEKEGITVTVNCERYVSMLENFLQLRMEETVEEEETIPTEPLEVLILALVRTKNLISNAANLVLNKHIDSYSVRARRQVILMLGTVVLSFFLCLIPFRVFTLWIIIVPDENIQRLGPENESPDSNRSTDSHTKILKQSPVIKEDSQSRKYECAIELNENSGSDDYCKRTDSNKFNVRSNSRTNFHSSLEEDVENYGSNLQRLFDRNVPKCCNTKVEVILLHEKFIKQNNTSDQESFVCLVDPKGRNNLVFLGRYVTKESLGDKGRESP</sequence>